<organism evidence="2 3">
    <name type="scientific">Trachymyrmex cornetzi</name>
    <dbReference type="NCBI Taxonomy" id="471704"/>
    <lineage>
        <taxon>Eukaryota</taxon>
        <taxon>Metazoa</taxon>
        <taxon>Ecdysozoa</taxon>
        <taxon>Arthropoda</taxon>
        <taxon>Hexapoda</taxon>
        <taxon>Insecta</taxon>
        <taxon>Pterygota</taxon>
        <taxon>Neoptera</taxon>
        <taxon>Endopterygota</taxon>
        <taxon>Hymenoptera</taxon>
        <taxon>Apocrita</taxon>
        <taxon>Aculeata</taxon>
        <taxon>Formicoidea</taxon>
        <taxon>Formicidae</taxon>
        <taxon>Myrmicinae</taxon>
        <taxon>Trachymyrmex</taxon>
    </lineage>
</organism>
<sequence>MNSRARFKTLNARREDYERRQEKKEDETSKKKRTNSPAKSCARNVKIPRFPLKSPCGDRLGDLAGASFRRGFLAFKSLIGRDRARGPLKSRCRDAMFSRLPR</sequence>
<evidence type="ECO:0000313" key="3">
    <source>
        <dbReference type="Proteomes" id="UP000078492"/>
    </source>
</evidence>
<dbReference type="Proteomes" id="UP000078492">
    <property type="component" value="Unassembled WGS sequence"/>
</dbReference>
<feature type="compositionally biased region" description="Basic and acidic residues" evidence="1">
    <location>
        <begin position="12"/>
        <end position="29"/>
    </location>
</feature>
<keyword evidence="3" id="KW-1185">Reference proteome</keyword>
<evidence type="ECO:0000313" key="2">
    <source>
        <dbReference type="EMBL" id="KYN19577.1"/>
    </source>
</evidence>
<accession>A0A195E3S9</accession>
<protein>
    <submittedName>
        <fullName evidence="2">Uncharacterized protein</fullName>
    </submittedName>
</protein>
<reference evidence="2 3" key="1">
    <citation type="submission" date="2015-09" db="EMBL/GenBank/DDBJ databases">
        <title>Trachymyrmex cornetzi WGS genome.</title>
        <authorList>
            <person name="Nygaard S."/>
            <person name="Hu H."/>
            <person name="Boomsma J."/>
            <person name="Zhang G."/>
        </authorList>
    </citation>
    <scope>NUCLEOTIDE SEQUENCE [LARGE SCALE GENOMIC DNA]</scope>
    <source>
        <strain evidence="2">Tcor2-1</strain>
        <tissue evidence="2">Whole body</tissue>
    </source>
</reference>
<dbReference type="EMBL" id="KQ979701">
    <property type="protein sequence ID" value="KYN19577.1"/>
    <property type="molecule type" value="Genomic_DNA"/>
</dbReference>
<gene>
    <name evidence="2" type="ORF">ALC57_08053</name>
</gene>
<feature type="region of interest" description="Disordered" evidence="1">
    <location>
        <begin position="1"/>
        <end position="40"/>
    </location>
</feature>
<name>A0A195E3S9_9HYME</name>
<evidence type="ECO:0000256" key="1">
    <source>
        <dbReference type="SAM" id="MobiDB-lite"/>
    </source>
</evidence>
<dbReference type="AlphaFoldDB" id="A0A195E3S9"/>
<proteinExistence type="predicted"/>